<evidence type="ECO:0000313" key="3">
    <source>
        <dbReference type="Proteomes" id="UP000005744"/>
    </source>
</evidence>
<proteinExistence type="predicted"/>
<dbReference type="RefSeq" id="WP_002690900.1">
    <property type="nucleotide sequence ID" value="NZ_JH600070.1"/>
</dbReference>
<dbReference type="eggNOG" id="COG2226">
    <property type="taxonomic scope" value="Bacteria"/>
</dbReference>
<sequence>MSQRALQLNRWFETAVGQRLLNIEANTLSKVLPYLFGYHLVQIGGMGQGRLLESSRIRHRCIISRYADVLQTSYSKVSSTIESLPFASDSIDVVVLPHLLEFEDNPHTILREVERILIPEGHIIIIGFNPLSLWGVWRWSFAQRKAAPWCGRFIGLLRIKDWLALLGFELVEQQTLFYAPPFYHERLMTRSPIFENMGKRLAGRFGAVYIVVAKKRVATLTPLRKPVTWSKRRKSLITSGVIPTRNDSSNAD</sequence>
<evidence type="ECO:0000259" key="1">
    <source>
        <dbReference type="Pfam" id="PF08241"/>
    </source>
</evidence>
<dbReference type="GO" id="GO:0032259">
    <property type="term" value="P:methylation"/>
    <property type="evidence" value="ECO:0007669"/>
    <property type="project" value="UniProtKB-KW"/>
</dbReference>
<organism evidence="2 3">
    <name type="scientific">Beggiatoa alba B18LD</name>
    <dbReference type="NCBI Taxonomy" id="395493"/>
    <lineage>
        <taxon>Bacteria</taxon>
        <taxon>Pseudomonadati</taxon>
        <taxon>Pseudomonadota</taxon>
        <taxon>Gammaproteobacteria</taxon>
        <taxon>Thiotrichales</taxon>
        <taxon>Thiotrichaceae</taxon>
        <taxon>Beggiatoa</taxon>
    </lineage>
</organism>
<gene>
    <name evidence="2" type="ORF">BegalDRAFT_2761</name>
</gene>
<keyword evidence="3" id="KW-1185">Reference proteome</keyword>
<dbReference type="GO" id="GO:0008757">
    <property type="term" value="F:S-adenosylmethionine-dependent methyltransferase activity"/>
    <property type="evidence" value="ECO:0007669"/>
    <property type="project" value="InterPro"/>
</dbReference>
<dbReference type="InterPro" id="IPR013216">
    <property type="entry name" value="Methyltransf_11"/>
</dbReference>
<evidence type="ECO:0000313" key="2">
    <source>
        <dbReference type="EMBL" id="EIJ43596.1"/>
    </source>
</evidence>
<keyword evidence="2" id="KW-0808">Transferase</keyword>
<keyword evidence="2" id="KW-0830">Ubiquinone</keyword>
<dbReference type="Proteomes" id="UP000005744">
    <property type="component" value="Unassembled WGS sequence"/>
</dbReference>
<dbReference type="OrthoDB" id="6191410at2"/>
<dbReference type="Pfam" id="PF08241">
    <property type="entry name" value="Methyltransf_11"/>
    <property type="match status" value="1"/>
</dbReference>
<name>I3CJ03_9GAMM</name>
<dbReference type="HOGENOM" id="CLU_075049_0_1_6"/>
<dbReference type="AlphaFoldDB" id="I3CJ03"/>
<dbReference type="STRING" id="395493.BegalDRAFT_2761"/>
<reference evidence="2 3" key="1">
    <citation type="submission" date="2011-11" db="EMBL/GenBank/DDBJ databases">
        <title>Improved High-Quality Draft sequence of Beggiatoa alba B18lD.</title>
        <authorList>
            <consortium name="US DOE Joint Genome Institute"/>
            <person name="Lucas S."/>
            <person name="Han J."/>
            <person name="Lapidus A."/>
            <person name="Cheng J.-F."/>
            <person name="Goodwin L."/>
            <person name="Pitluck S."/>
            <person name="Peters L."/>
            <person name="Mikhailova N."/>
            <person name="Held B."/>
            <person name="Detter J.C."/>
            <person name="Han C."/>
            <person name="Tapia R."/>
            <person name="Land M."/>
            <person name="Hauser L."/>
            <person name="Kyrpides N."/>
            <person name="Ivanova N."/>
            <person name="Pagani I."/>
            <person name="Samuel K."/>
            <person name="Teske A."/>
            <person name="Mueller J."/>
            <person name="Woyke T."/>
        </authorList>
    </citation>
    <scope>NUCLEOTIDE SEQUENCE [LARGE SCALE GENOMIC DNA]</scope>
    <source>
        <strain evidence="2 3">B18LD</strain>
    </source>
</reference>
<keyword evidence="2" id="KW-0489">Methyltransferase</keyword>
<dbReference type="Gene3D" id="3.40.50.150">
    <property type="entry name" value="Vaccinia Virus protein VP39"/>
    <property type="match status" value="1"/>
</dbReference>
<feature type="domain" description="Methyltransferase type 11" evidence="1">
    <location>
        <begin position="77"/>
        <end position="125"/>
    </location>
</feature>
<accession>I3CJ03</accession>
<protein>
    <submittedName>
        <fullName evidence="2">Methylase involved in ubiquinone/menaquinone biosynthesis</fullName>
    </submittedName>
</protein>
<dbReference type="InterPro" id="IPR029063">
    <property type="entry name" value="SAM-dependent_MTases_sf"/>
</dbReference>
<dbReference type="SUPFAM" id="SSF53335">
    <property type="entry name" value="S-adenosyl-L-methionine-dependent methyltransferases"/>
    <property type="match status" value="1"/>
</dbReference>
<dbReference type="EMBL" id="JH600070">
    <property type="protein sequence ID" value="EIJ43596.1"/>
    <property type="molecule type" value="Genomic_DNA"/>
</dbReference>